<name>A0ABR9QVN8_9FIRM</name>
<dbReference type="NCBIfam" id="TIGR03544">
    <property type="entry name" value="DivI1A_domain"/>
    <property type="match status" value="1"/>
</dbReference>
<keyword evidence="6" id="KW-0131">Cell cycle</keyword>
<comment type="caution">
    <text evidence="9">The sequence shown here is derived from an EMBL/GenBank/DDBJ whole genome shotgun (WGS) entry which is preliminary data.</text>
</comment>
<sequence>MITPADIQNKEFTKGFRGYDEEEVDMFLDLITLDLEKLMKENLNLKAQIATLKKDQDSIGGSDLTVKETLETAKRIMDDLAVSSEKRAKVLVENAEMDAAIIIKDAKMKAEQVAAESSQLTRSYEEFKREYKNLLTKHLEEFESISANIDIDGLNSLIEESKNAKSDVDATSELEKTIIRDSQDSDDDDRKTVVNIKYE</sequence>
<evidence type="ECO:0000256" key="3">
    <source>
        <dbReference type="ARBA" id="ARBA00022490"/>
    </source>
</evidence>
<dbReference type="InterPro" id="IPR019933">
    <property type="entry name" value="DivIVA_domain"/>
</dbReference>
<evidence type="ECO:0000256" key="6">
    <source>
        <dbReference type="ARBA" id="ARBA00023306"/>
    </source>
</evidence>
<dbReference type="PANTHER" id="PTHR35794">
    <property type="entry name" value="CELL DIVISION PROTEIN DIVIVA"/>
    <property type="match status" value="1"/>
</dbReference>
<reference evidence="9 10" key="1">
    <citation type="submission" date="2020-10" db="EMBL/GenBank/DDBJ databases">
        <title>ChiBAC.</title>
        <authorList>
            <person name="Zenner C."/>
            <person name="Hitch T.C.A."/>
            <person name="Clavel T."/>
        </authorList>
    </citation>
    <scope>NUCLEOTIDE SEQUENCE [LARGE SCALE GENOMIC DNA]</scope>
    <source>
        <strain evidence="9 10">DSM 108706</strain>
    </source>
</reference>
<comment type="similarity">
    <text evidence="2">Belongs to the DivIVA family.</text>
</comment>
<evidence type="ECO:0000256" key="5">
    <source>
        <dbReference type="ARBA" id="ARBA00023054"/>
    </source>
</evidence>
<dbReference type="Gene3D" id="6.10.250.660">
    <property type="match status" value="1"/>
</dbReference>
<accession>A0ABR9QVN8</accession>
<organism evidence="9 10">
    <name type="scientific">Gallibacter intestinalis</name>
    <dbReference type="NCBI Taxonomy" id="2779356"/>
    <lineage>
        <taxon>Bacteria</taxon>
        <taxon>Bacillati</taxon>
        <taxon>Bacillota</taxon>
        <taxon>Clostridia</taxon>
        <taxon>Eubacteriales</taxon>
        <taxon>Eubacteriaceae</taxon>
        <taxon>Gallibacter</taxon>
    </lineage>
</organism>
<evidence type="ECO:0000256" key="7">
    <source>
        <dbReference type="SAM" id="Coils"/>
    </source>
</evidence>
<keyword evidence="5 7" id="KW-0175">Coiled coil</keyword>
<dbReference type="RefSeq" id="WP_226384593.1">
    <property type="nucleotide sequence ID" value="NZ_JADCKA010000001.1"/>
</dbReference>
<comment type="subcellular location">
    <subcellularLocation>
        <location evidence="1">Cytoplasm</location>
    </subcellularLocation>
</comment>
<feature type="region of interest" description="Disordered" evidence="8">
    <location>
        <begin position="162"/>
        <end position="199"/>
    </location>
</feature>
<dbReference type="Proteomes" id="UP001516588">
    <property type="component" value="Unassembled WGS sequence"/>
</dbReference>
<feature type="coiled-coil region" evidence="7">
    <location>
        <begin position="110"/>
        <end position="137"/>
    </location>
</feature>
<proteinExistence type="inferred from homology"/>
<evidence type="ECO:0000313" key="9">
    <source>
        <dbReference type="EMBL" id="MBE5034933.1"/>
    </source>
</evidence>
<dbReference type="PANTHER" id="PTHR35794:SF2">
    <property type="entry name" value="CELL DIVISION PROTEIN DIVIVA"/>
    <property type="match status" value="1"/>
</dbReference>
<dbReference type="Pfam" id="PF05103">
    <property type="entry name" value="DivIVA"/>
    <property type="match status" value="1"/>
</dbReference>
<keyword evidence="3" id="KW-0963">Cytoplasm</keyword>
<keyword evidence="4" id="KW-0132">Cell division</keyword>
<evidence type="ECO:0000256" key="8">
    <source>
        <dbReference type="SAM" id="MobiDB-lite"/>
    </source>
</evidence>
<keyword evidence="10" id="KW-1185">Reference proteome</keyword>
<protein>
    <submittedName>
        <fullName evidence="9">DivIVA domain-containing protein</fullName>
    </submittedName>
</protein>
<evidence type="ECO:0000313" key="10">
    <source>
        <dbReference type="Proteomes" id="UP001516588"/>
    </source>
</evidence>
<dbReference type="InterPro" id="IPR007793">
    <property type="entry name" value="DivIVA_fam"/>
</dbReference>
<evidence type="ECO:0000256" key="2">
    <source>
        <dbReference type="ARBA" id="ARBA00009008"/>
    </source>
</evidence>
<feature type="coiled-coil region" evidence="7">
    <location>
        <begin position="28"/>
        <end position="55"/>
    </location>
</feature>
<evidence type="ECO:0000256" key="1">
    <source>
        <dbReference type="ARBA" id="ARBA00004496"/>
    </source>
</evidence>
<dbReference type="EMBL" id="JADCKA010000001">
    <property type="protein sequence ID" value="MBE5034933.1"/>
    <property type="molecule type" value="Genomic_DNA"/>
</dbReference>
<evidence type="ECO:0000256" key="4">
    <source>
        <dbReference type="ARBA" id="ARBA00022618"/>
    </source>
</evidence>
<gene>
    <name evidence="9" type="ORF">INF20_01405</name>
</gene>